<comment type="caution">
    <text evidence="3">The sequence shown here is derived from an EMBL/GenBank/DDBJ whole genome shotgun (WGS) entry which is preliminary data.</text>
</comment>
<dbReference type="Gene3D" id="3.40.50.1110">
    <property type="entry name" value="SGNH hydrolase"/>
    <property type="match status" value="1"/>
</dbReference>
<keyword evidence="2" id="KW-0732">Signal</keyword>
<sequence>MWFSGGRVFHRFELSVVHLLTLVSIVEPRNLQRAFNNSISAAYIFGDSTVDPGNNNFVTTPFRSNFPPYGRDFAGGIPTGRFTDGAYIGIKEYVPPYLEPTLNLEELKSGVSFASAGSGLDPLTPQLLSVISMEKQLEYFKEYKLRMEAAIGKEGTKSLISKAAFLISVGTNDIVINYYGTPFRRKTYDITSYLHFLLQNIEQFIQALMKEGAQLITVVGMPPLGCLPIVITATSGGEAVGRRPCLDPLSSIALDYNQKLQNIMALNMRNSGAILIYADIYKPLNDLIHNASHFGFEVVNAGCCGSGLVEVTFLCNEKSIVCEKPSKYVFFDSVHPTEAAYSYIFQTFRPLIDSTIKKYGL</sequence>
<proteinExistence type="inferred from homology"/>
<evidence type="ECO:0000313" key="3">
    <source>
        <dbReference type="EMBL" id="KAH6833941.1"/>
    </source>
</evidence>
<dbReference type="AlphaFoldDB" id="A0AAD4JHM5"/>
<dbReference type="PANTHER" id="PTHR45642:SF3">
    <property type="entry name" value="OS09G0540400 PROTEIN"/>
    <property type="match status" value="1"/>
</dbReference>
<name>A0AAD4JHM5_PERFH</name>
<dbReference type="Proteomes" id="UP001190926">
    <property type="component" value="Unassembled WGS sequence"/>
</dbReference>
<dbReference type="InterPro" id="IPR036514">
    <property type="entry name" value="SGNH_hydro_sf"/>
</dbReference>
<comment type="similarity">
    <text evidence="1">Belongs to the 'GDSL' lipolytic enzyme family.</text>
</comment>
<evidence type="ECO:0000256" key="1">
    <source>
        <dbReference type="ARBA" id="ARBA00008668"/>
    </source>
</evidence>
<dbReference type="InterPro" id="IPR035669">
    <property type="entry name" value="SGNH_plant_lipase-like"/>
</dbReference>
<feature type="chain" id="PRO_5041984023" evidence="2">
    <location>
        <begin position="29"/>
        <end position="361"/>
    </location>
</feature>
<evidence type="ECO:0000256" key="2">
    <source>
        <dbReference type="SAM" id="SignalP"/>
    </source>
</evidence>
<dbReference type="GO" id="GO:0016788">
    <property type="term" value="F:hydrolase activity, acting on ester bonds"/>
    <property type="evidence" value="ECO:0007669"/>
    <property type="project" value="InterPro"/>
</dbReference>
<dbReference type="Pfam" id="PF00657">
    <property type="entry name" value="Lipase_GDSL"/>
    <property type="match status" value="1"/>
</dbReference>
<dbReference type="PANTHER" id="PTHR45642">
    <property type="entry name" value="GDSL ESTERASE/LIPASE EXL3"/>
    <property type="match status" value="1"/>
</dbReference>
<protein>
    <submittedName>
        <fullName evidence="3">GDSL-like Lipase/Acylhydrolase superfamily protein</fullName>
    </submittedName>
</protein>
<gene>
    <name evidence="3" type="ORF">C2S53_004743</name>
</gene>
<keyword evidence="4" id="KW-1185">Reference proteome</keyword>
<dbReference type="SUPFAM" id="SSF52266">
    <property type="entry name" value="SGNH hydrolase"/>
    <property type="match status" value="1"/>
</dbReference>
<dbReference type="EMBL" id="SDAM02000053">
    <property type="protein sequence ID" value="KAH6833941.1"/>
    <property type="molecule type" value="Genomic_DNA"/>
</dbReference>
<dbReference type="CDD" id="cd01837">
    <property type="entry name" value="SGNH_plant_lipase_like"/>
    <property type="match status" value="1"/>
</dbReference>
<dbReference type="InterPro" id="IPR050592">
    <property type="entry name" value="GDSL_lipolytic_enzyme"/>
</dbReference>
<evidence type="ECO:0000313" key="4">
    <source>
        <dbReference type="Proteomes" id="UP001190926"/>
    </source>
</evidence>
<organism evidence="3 4">
    <name type="scientific">Perilla frutescens var. hirtella</name>
    <name type="common">Perilla citriodora</name>
    <name type="synonym">Perilla setoyensis</name>
    <dbReference type="NCBI Taxonomy" id="608512"/>
    <lineage>
        <taxon>Eukaryota</taxon>
        <taxon>Viridiplantae</taxon>
        <taxon>Streptophyta</taxon>
        <taxon>Embryophyta</taxon>
        <taxon>Tracheophyta</taxon>
        <taxon>Spermatophyta</taxon>
        <taxon>Magnoliopsida</taxon>
        <taxon>eudicotyledons</taxon>
        <taxon>Gunneridae</taxon>
        <taxon>Pentapetalae</taxon>
        <taxon>asterids</taxon>
        <taxon>lamiids</taxon>
        <taxon>Lamiales</taxon>
        <taxon>Lamiaceae</taxon>
        <taxon>Nepetoideae</taxon>
        <taxon>Elsholtzieae</taxon>
        <taxon>Perilla</taxon>
    </lineage>
</organism>
<feature type="signal peptide" evidence="2">
    <location>
        <begin position="1"/>
        <end position="28"/>
    </location>
</feature>
<dbReference type="InterPro" id="IPR001087">
    <property type="entry name" value="GDSL"/>
</dbReference>
<reference evidence="3 4" key="1">
    <citation type="journal article" date="2021" name="Nat. Commun.">
        <title>Incipient diploidization of the medicinal plant Perilla within 10,000 years.</title>
        <authorList>
            <person name="Zhang Y."/>
            <person name="Shen Q."/>
            <person name="Leng L."/>
            <person name="Zhang D."/>
            <person name="Chen S."/>
            <person name="Shi Y."/>
            <person name="Ning Z."/>
            <person name="Chen S."/>
        </authorList>
    </citation>
    <scope>NUCLEOTIDE SEQUENCE [LARGE SCALE GENOMIC DNA]</scope>
    <source>
        <strain evidence="4">cv. PC099</strain>
    </source>
</reference>
<accession>A0AAD4JHM5</accession>